<proteinExistence type="inferred from homology"/>
<dbReference type="PANTHER" id="PTHR43820:SF4">
    <property type="entry name" value="HIGH-AFFINITY BRANCHED-CHAIN AMINO ACID TRANSPORT ATP-BINDING PROTEIN LIVF"/>
    <property type="match status" value="1"/>
</dbReference>
<keyword evidence="2" id="KW-0813">Transport</keyword>
<dbReference type="InterPro" id="IPR052156">
    <property type="entry name" value="BCAA_Transport_ATP-bd_LivF"/>
</dbReference>
<organism evidence="4 5">
    <name type="scientific">Frankia nepalensis</name>
    <dbReference type="NCBI Taxonomy" id="1836974"/>
    <lineage>
        <taxon>Bacteria</taxon>
        <taxon>Bacillati</taxon>
        <taxon>Actinomycetota</taxon>
        <taxon>Actinomycetes</taxon>
        <taxon>Frankiales</taxon>
        <taxon>Frankiaceae</taxon>
        <taxon>Frankia</taxon>
    </lineage>
</organism>
<comment type="caution">
    <text evidence="4">The sequence shown here is derived from an EMBL/GenBank/DDBJ whole genome shotgun (WGS) entry which is preliminary data.</text>
</comment>
<keyword evidence="3" id="KW-0029">Amino-acid transport</keyword>
<accession>A0A937ULM0</accession>
<dbReference type="Proteomes" id="UP000604475">
    <property type="component" value="Unassembled WGS sequence"/>
</dbReference>
<evidence type="ECO:0000256" key="1">
    <source>
        <dbReference type="ARBA" id="ARBA00005417"/>
    </source>
</evidence>
<evidence type="ECO:0000256" key="3">
    <source>
        <dbReference type="ARBA" id="ARBA00022970"/>
    </source>
</evidence>
<evidence type="ECO:0000256" key="2">
    <source>
        <dbReference type="ARBA" id="ARBA00022448"/>
    </source>
</evidence>
<evidence type="ECO:0008006" key="6">
    <source>
        <dbReference type="Google" id="ProtNLM"/>
    </source>
</evidence>
<dbReference type="InterPro" id="IPR027417">
    <property type="entry name" value="P-loop_NTPase"/>
</dbReference>
<sequence>MLDEPSAGLAPVIVAEVLATVSRLRASGLAIVLVEQLADQALSVADDVVVLEHGRVAANTVAADGDVGALREIYFGRDRGAQPTPARG</sequence>
<dbReference type="PANTHER" id="PTHR43820">
    <property type="entry name" value="HIGH-AFFINITY BRANCHED-CHAIN AMINO ACID TRANSPORT ATP-BINDING PROTEIN LIVF"/>
    <property type="match status" value="1"/>
</dbReference>
<name>A0A937ULM0_9ACTN</name>
<dbReference type="GO" id="GO:0015807">
    <property type="term" value="P:L-amino acid transport"/>
    <property type="evidence" value="ECO:0007669"/>
    <property type="project" value="TreeGrafter"/>
</dbReference>
<dbReference type="Gene3D" id="3.40.50.300">
    <property type="entry name" value="P-loop containing nucleotide triphosphate hydrolases"/>
    <property type="match status" value="1"/>
</dbReference>
<reference evidence="4" key="1">
    <citation type="submission" date="2020-12" db="EMBL/GenBank/DDBJ databases">
        <title>Genomic characterization of non-nitrogen-fixing Frankia strains.</title>
        <authorList>
            <person name="Carlos-Shanley C."/>
            <person name="Guerra T."/>
            <person name="Hahn D."/>
        </authorList>
    </citation>
    <scope>NUCLEOTIDE SEQUENCE</scope>
    <source>
        <strain evidence="4">CN6</strain>
    </source>
</reference>
<protein>
    <recommendedName>
        <fullName evidence="6">Branched-chain amino acid ATP-binding cassette transporter C-terminal domain-containing protein</fullName>
    </recommendedName>
</protein>
<dbReference type="AlphaFoldDB" id="A0A937ULM0"/>
<gene>
    <name evidence="4" type="ORF">I7412_03080</name>
</gene>
<dbReference type="EMBL" id="JAEACQ010000123">
    <property type="protein sequence ID" value="MBL7626173.1"/>
    <property type="molecule type" value="Genomic_DNA"/>
</dbReference>
<keyword evidence="5" id="KW-1185">Reference proteome</keyword>
<dbReference type="SUPFAM" id="SSF52540">
    <property type="entry name" value="P-loop containing nucleoside triphosphate hydrolases"/>
    <property type="match status" value="1"/>
</dbReference>
<dbReference type="GO" id="GO:0015658">
    <property type="term" value="F:branched-chain amino acid transmembrane transporter activity"/>
    <property type="evidence" value="ECO:0007669"/>
    <property type="project" value="TreeGrafter"/>
</dbReference>
<comment type="similarity">
    <text evidence="1">Belongs to the ABC transporter superfamily.</text>
</comment>
<evidence type="ECO:0000313" key="4">
    <source>
        <dbReference type="EMBL" id="MBL7626173.1"/>
    </source>
</evidence>
<evidence type="ECO:0000313" key="5">
    <source>
        <dbReference type="Proteomes" id="UP000604475"/>
    </source>
</evidence>
<dbReference type="RefSeq" id="WP_202998658.1">
    <property type="nucleotide sequence ID" value="NZ_JADWYU010000102.1"/>
</dbReference>